<protein>
    <submittedName>
        <fullName evidence="12">Protein TolQ</fullName>
    </submittedName>
</protein>
<keyword evidence="7 10" id="KW-0472">Membrane</keyword>
<evidence type="ECO:0000256" key="10">
    <source>
        <dbReference type="SAM" id="Phobius"/>
    </source>
</evidence>
<keyword evidence="9" id="KW-0653">Protein transport</keyword>
<dbReference type="InterPro" id="IPR050790">
    <property type="entry name" value="ExbB/TolQ_transport"/>
</dbReference>
<dbReference type="GO" id="GO:0051301">
    <property type="term" value="P:cell division"/>
    <property type="evidence" value="ECO:0007669"/>
    <property type="project" value="UniProtKB-KW"/>
</dbReference>
<organism evidence="12 13">
    <name type="scientific">Microvenator marinus</name>
    <dbReference type="NCBI Taxonomy" id="2600177"/>
    <lineage>
        <taxon>Bacteria</taxon>
        <taxon>Deltaproteobacteria</taxon>
        <taxon>Bradymonadales</taxon>
        <taxon>Microvenatoraceae</taxon>
        <taxon>Microvenator</taxon>
    </lineage>
</organism>
<evidence type="ECO:0000256" key="6">
    <source>
        <dbReference type="ARBA" id="ARBA00022989"/>
    </source>
</evidence>
<feature type="transmembrane region" description="Helical" evidence="10">
    <location>
        <begin position="195"/>
        <end position="217"/>
    </location>
</feature>
<dbReference type="RefSeq" id="WP_146956814.1">
    <property type="nucleotide sequence ID" value="NZ_CP042467.1"/>
</dbReference>
<evidence type="ECO:0000313" key="12">
    <source>
        <dbReference type="EMBL" id="QED25868.1"/>
    </source>
</evidence>
<dbReference type="InterPro" id="IPR002898">
    <property type="entry name" value="MotA_ExbB_proton_chnl"/>
</dbReference>
<evidence type="ECO:0000256" key="2">
    <source>
        <dbReference type="ARBA" id="ARBA00022475"/>
    </source>
</evidence>
<evidence type="ECO:0000256" key="4">
    <source>
        <dbReference type="ARBA" id="ARBA00022618"/>
    </source>
</evidence>
<keyword evidence="2" id="KW-1003">Cell membrane</keyword>
<evidence type="ECO:0000256" key="8">
    <source>
        <dbReference type="ARBA" id="ARBA00023306"/>
    </source>
</evidence>
<reference evidence="12 13" key="1">
    <citation type="submission" date="2019-08" db="EMBL/GenBank/DDBJ databases">
        <authorList>
            <person name="Liang Q."/>
        </authorList>
    </citation>
    <scope>NUCLEOTIDE SEQUENCE [LARGE SCALE GENOMIC DNA]</scope>
    <source>
        <strain evidence="12 13">V1718</strain>
    </source>
</reference>
<dbReference type="OrthoDB" id="9805133at2"/>
<evidence type="ECO:0000256" key="7">
    <source>
        <dbReference type="ARBA" id="ARBA00023136"/>
    </source>
</evidence>
<evidence type="ECO:0000256" key="9">
    <source>
        <dbReference type="RuleBase" id="RU004057"/>
    </source>
</evidence>
<proteinExistence type="inferred from homology"/>
<dbReference type="Proteomes" id="UP000321595">
    <property type="component" value="Chromosome"/>
</dbReference>
<feature type="transmembrane region" description="Helical" evidence="10">
    <location>
        <begin position="33"/>
        <end position="52"/>
    </location>
</feature>
<dbReference type="GO" id="GO:0017038">
    <property type="term" value="P:protein import"/>
    <property type="evidence" value="ECO:0007669"/>
    <property type="project" value="TreeGrafter"/>
</dbReference>
<sequence>MLETVWVNLVLAQSANPTKPKGVLEILLEADGVVMGVIFILVALSVVSWYIIGYKAWYMRRARVETQKFLEIFWQSKRLDAIYQSAEQTSRSPVSQVFKAGYIELSKLKSAEGDDKETMRTQLGGIENVERALRRAMTTETTQLESLLPFLATVGSNAVFIGLFGTVWGIMVAFVNINAQGAAGLDVVAAPIAEALIVTAMGLVAAIPAGVAYNFYVTRVNIMSAEMDNFSNDFLNIVKRHFFK</sequence>
<accession>A0A5B8XLM1</accession>
<feature type="domain" description="MotA/TolQ/ExbB proton channel" evidence="11">
    <location>
        <begin position="122"/>
        <end position="228"/>
    </location>
</feature>
<dbReference type="PANTHER" id="PTHR30625:SF3">
    <property type="entry name" value="TOL-PAL SYSTEM PROTEIN TOLQ"/>
    <property type="match status" value="1"/>
</dbReference>
<dbReference type="AlphaFoldDB" id="A0A5B8XLM1"/>
<feature type="transmembrane region" description="Helical" evidence="10">
    <location>
        <begin position="147"/>
        <end position="175"/>
    </location>
</feature>
<evidence type="ECO:0000256" key="1">
    <source>
        <dbReference type="ARBA" id="ARBA00004651"/>
    </source>
</evidence>
<evidence type="ECO:0000259" key="11">
    <source>
        <dbReference type="Pfam" id="PF01618"/>
    </source>
</evidence>
<dbReference type="PANTHER" id="PTHR30625">
    <property type="entry name" value="PROTEIN TOLQ"/>
    <property type="match status" value="1"/>
</dbReference>
<dbReference type="EMBL" id="CP042467">
    <property type="protein sequence ID" value="QED25868.1"/>
    <property type="molecule type" value="Genomic_DNA"/>
</dbReference>
<dbReference type="InterPro" id="IPR014163">
    <property type="entry name" value="Tol-Pal_TolQ"/>
</dbReference>
<keyword evidence="8" id="KW-0131">Cell cycle</keyword>
<evidence type="ECO:0000313" key="13">
    <source>
        <dbReference type="Proteomes" id="UP000321595"/>
    </source>
</evidence>
<comment type="similarity">
    <text evidence="9">Belongs to the exbB/tolQ family.</text>
</comment>
<dbReference type="GO" id="GO:0043213">
    <property type="term" value="P:bacteriocin transport"/>
    <property type="evidence" value="ECO:0007669"/>
    <property type="project" value="InterPro"/>
</dbReference>
<keyword evidence="4" id="KW-0132">Cell division</keyword>
<dbReference type="Pfam" id="PF01618">
    <property type="entry name" value="MotA_ExbB"/>
    <property type="match status" value="1"/>
</dbReference>
<keyword evidence="3" id="KW-0997">Cell inner membrane</keyword>
<dbReference type="NCBIfam" id="TIGR02796">
    <property type="entry name" value="tolQ"/>
    <property type="match status" value="1"/>
</dbReference>
<comment type="subcellular location">
    <subcellularLocation>
        <location evidence="1">Cell membrane</location>
        <topology evidence="1">Multi-pass membrane protein</topology>
    </subcellularLocation>
    <subcellularLocation>
        <location evidence="9">Membrane</location>
        <topology evidence="9">Multi-pass membrane protein</topology>
    </subcellularLocation>
</comment>
<dbReference type="KEGG" id="bbae:FRD01_01025"/>
<keyword evidence="5 10" id="KW-0812">Transmembrane</keyword>
<evidence type="ECO:0000256" key="3">
    <source>
        <dbReference type="ARBA" id="ARBA00022519"/>
    </source>
</evidence>
<keyword evidence="13" id="KW-1185">Reference proteome</keyword>
<gene>
    <name evidence="12" type="primary">tolQ</name>
    <name evidence="12" type="ORF">FRD01_01025</name>
</gene>
<keyword evidence="6 10" id="KW-1133">Transmembrane helix</keyword>
<keyword evidence="9" id="KW-0813">Transport</keyword>
<evidence type="ECO:0000256" key="5">
    <source>
        <dbReference type="ARBA" id="ARBA00022692"/>
    </source>
</evidence>
<name>A0A5B8XLM1_9DELT</name>
<dbReference type="GO" id="GO:0005886">
    <property type="term" value="C:plasma membrane"/>
    <property type="evidence" value="ECO:0007669"/>
    <property type="project" value="UniProtKB-SubCell"/>
</dbReference>